<evidence type="ECO:0000313" key="5">
    <source>
        <dbReference type="Proteomes" id="UP000253551"/>
    </source>
</evidence>
<comment type="catalytic activity">
    <reaction evidence="1">
        <text>S-ubiquitinyl-[E2 ubiquitin-conjugating enzyme]-L-cysteine + [acceptor protein]-L-lysine = [E2 ubiquitin-conjugating enzyme]-L-cysteine + N(6)-ubiquitinyl-[acceptor protein]-L-lysine.</text>
        <dbReference type="EC" id="2.3.2.27"/>
    </reaction>
</comment>
<feature type="domain" description="E3 ubiquitin-protein ligase UBR-like C-terminal" evidence="3">
    <location>
        <begin position="2"/>
        <end position="229"/>
    </location>
</feature>
<keyword evidence="2" id="KW-0732">Signal</keyword>
<dbReference type="Proteomes" id="UP000253551">
    <property type="component" value="Unassembled WGS sequence"/>
</dbReference>
<dbReference type="PANTHER" id="PTHR21497">
    <property type="entry name" value="UBIQUITIN LIGASE E3 ALPHA-RELATED"/>
    <property type="match status" value="1"/>
</dbReference>
<keyword evidence="1" id="KW-0863">Zinc-finger</keyword>
<dbReference type="GO" id="GO:0000151">
    <property type="term" value="C:ubiquitin ligase complex"/>
    <property type="evidence" value="ECO:0007669"/>
    <property type="project" value="TreeGrafter"/>
</dbReference>
<keyword evidence="5" id="KW-1185">Reference proteome</keyword>
<comment type="pathway">
    <text evidence="1">Protein modification; protein ubiquitination.</text>
</comment>
<dbReference type="GO" id="GO:0005737">
    <property type="term" value="C:cytoplasm"/>
    <property type="evidence" value="ECO:0007669"/>
    <property type="project" value="TreeGrafter"/>
</dbReference>
<organism evidence="4 5">
    <name type="scientific">Rhizopus stolonifer</name>
    <name type="common">Rhizopus nigricans</name>
    <dbReference type="NCBI Taxonomy" id="4846"/>
    <lineage>
        <taxon>Eukaryota</taxon>
        <taxon>Fungi</taxon>
        <taxon>Fungi incertae sedis</taxon>
        <taxon>Mucoromycota</taxon>
        <taxon>Mucoromycotina</taxon>
        <taxon>Mucoromycetes</taxon>
        <taxon>Mucorales</taxon>
        <taxon>Mucorineae</taxon>
        <taxon>Rhizopodaceae</taxon>
        <taxon>Rhizopus</taxon>
    </lineage>
</organism>
<dbReference type="Pfam" id="PF18995">
    <property type="entry name" value="PRT6_C"/>
    <property type="match status" value="1"/>
</dbReference>
<evidence type="ECO:0000259" key="3">
    <source>
        <dbReference type="Pfam" id="PF18995"/>
    </source>
</evidence>
<keyword evidence="1" id="KW-0833">Ubl conjugation pathway</keyword>
<evidence type="ECO:0000256" key="1">
    <source>
        <dbReference type="RuleBase" id="RU366018"/>
    </source>
</evidence>
<dbReference type="GO" id="GO:0071596">
    <property type="term" value="P:ubiquitin-dependent protein catabolic process via the N-end rule pathway"/>
    <property type="evidence" value="ECO:0007669"/>
    <property type="project" value="UniProtKB-UniRule"/>
</dbReference>
<dbReference type="AlphaFoldDB" id="A0A367KPR8"/>
<keyword evidence="1" id="KW-0808">Transferase</keyword>
<dbReference type="UniPathway" id="UPA00143"/>
<keyword evidence="1" id="KW-0479">Metal-binding</keyword>
<keyword evidence="1" id="KW-0862">Zinc</keyword>
<dbReference type="EC" id="2.3.2.27" evidence="1"/>
<dbReference type="GO" id="GO:0061630">
    <property type="term" value="F:ubiquitin protein ligase activity"/>
    <property type="evidence" value="ECO:0007669"/>
    <property type="project" value="UniProtKB-UniRule"/>
</dbReference>
<evidence type="ECO:0000256" key="2">
    <source>
        <dbReference type="SAM" id="SignalP"/>
    </source>
</evidence>
<name>A0A367KPR8_RHIST</name>
<dbReference type="GO" id="GO:0008270">
    <property type="term" value="F:zinc ion binding"/>
    <property type="evidence" value="ECO:0007669"/>
    <property type="project" value="UniProtKB-UniRule"/>
</dbReference>
<gene>
    <name evidence="4" type="ORF">CU098_000380</name>
</gene>
<reference evidence="4 5" key="1">
    <citation type="journal article" date="2018" name="G3 (Bethesda)">
        <title>Phylogenetic and Phylogenomic Definition of Rhizopus Species.</title>
        <authorList>
            <person name="Gryganskyi A.P."/>
            <person name="Golan J."/>
            <person name="Dolatabadi S."/>
            <person name="Mondo S."/>
            <person name="Robb S."/>
            <person name="Idnurm A."/>
            <person name="Muszewska A."/>
            <person name="Steczkiewicz K."/>
            <person name="Masonjones S."/>
            <person name="Liao H.L."/>
            <person name="Gajdeczka M.T."/>
            <person name="Anike F."/>
            <person name="Vuek A."/>
            <person name="Anishchenko I.M."/>
            <person name="Voigt K."/>
            <person name="de Hoog G.S."/>
            <person name="Smith M.E."/>
            <person name="Heitman J."/>
            <person name="Vilgalys R."/>
            <person name="Stajich J.E."/>
        </authorList>
    </citation>
    <scope>NUCLEOTIDE SEQUENCE [LARGE SCALE GENOMIC DNA]</scope>
    <source>
        <strain evidence="4 5">LSU 92-RS-03</strain>
    </source>
</reference>
<comment type="similarity">
    <text evidence="1">Belongs to the E3 ubiquitin-protein ligase UBR1-like family.</text>
</comment>
<evidence type="ECO:0000313" key="4">
    <source>
        <dbReference type="EMBL" id="RCI04161.1"/>
    </source>
</evidence>
<dbReference type="GO" id="GO:0016567">
    <property type="term" value="P:protein ubiquitination"/>
    <property type="evidence" value="ECO:0007669"/>
    <property type="project" value="UniProtKB-UniRule"/>
</dbReference>
<comment type="caution">
    <text evidence="4">The sequence shown here is derived from an EMBL/GenBank/DDBJ whole genome shotgun (WGS) entry which is preliminary data.</text>
</comment>
<dbReference type="InterPro" id="IPR044046">
    <property type="entry name" value="E3_ligase_UBR-like_C"/>
</dbReference>
<proteinExistence type="inferred from homology"/>
<accession>A0A367KPR8</accession>
<sequence length="252" mass="28775">FFALPFLRRTIILMIVRFGLVIPPLDTNENTGADELERLMNILRLPKFADLLQPASMTESLLHYWCSQHLRESERRIQVQEGIQVPVPASRLYNISLDLPTPFHLVALPKRLDRLFDESMKRVCQKCGTVPSDPAICLFCGTFVCAQSFCCAEDEEGECNLHTLECGGEIGVFLSVKRCVLMLLHNGNGWFMNAPYLDLHGEVDQGLRHGRPQYLSAKRYAEVRKLWLQHNIPIYVARQIEANYDIGGWTTL</sequence>
<dbReference type="STRING" id="4846.A0A367KPR8"/>
<comment type="function">
    <text evidence="1">Ubiquitin ligase protein which is a component of the N-end rule pathway. Recognizes and binds to proteins bearing specific N-terminal residues that are destabilizing according to the N-end rule, leading to their ubiquitination and subsequent degradation.</text>
</comment>
<dbReference type="EMBL" id="PJQM01000767">
    <property type="protein sequence ID" value="RCI04161.1"/>
    <property type="molecule type" value="Genomic_DNA"/>
</dbReference>
<dbReference type="OrthoDB" id="26387at2759"/>
<protein>
    <recommendedName>
        <fullName evidence="1">E3 ubiquitin-protein ligase</fullName>
        <ecNumber evidence="1">2.3.2.27</ecNumber>
    </recommendedName>
</protein>
<feature type="chain" id="PRO_5016793478" description="E3 ubiquitin-protein ligase" evidence="2">
    <location>
        <begin position="22"/>
        <end position="252"/>
    </location>
</feature>
<feature type="signal peptide" evidence="2">
    <location>
        <begin position="1"/>
        <end position="21"/>
    </location>
</feature>
<dbReference type="PANTHER" id="PTHR21497:SF24">
    <property type="entry name" value="E3 UBIQUITIN-PROTEIN LIGASE UBR1"/>
    <property type="match status" value="1"/>
</dbReference>
<feature type="non-terminal residue" evidence="4">
    <location>
        <position position="1"/>
    </location>
</feature>
<dbReference type="InterPro" id="IPR039164">
    <property type="entry name" value="UBR1-like"/>
</dbReference>